<keyword evidence="3" id="KW-1185">Reference proteome</keyword>
<dbReference type="RefSeq" id="WP_091279858.1">
    <property type="nucleotide sequence ID" value="NZ_JABAOR010000007.1"/>
</dbReference>
<feature type="domain" description="RCK N-terminal" evidence="1">
    <location>
        <begin position="9"/>
        <end position="125"/>
    </location>
</feature>
<gene>
    <name evidence="2" type="ORF">SAMN04489737_0652</name>
</gene>
<dbReference type="InterPro" id="IPR036721">
    <property type="entry name" value="RCK_C_sf"/>
</dbReference>
<evidence type="ECO:0000259" key="1">
    <source>
        <dbReference type="PROSITE" id="PS51201"/>
    </source>
</evidence>
<dbReference type="PANTHER" id="PTHR43833">
    <property type="entry name" value="POTASSIUM CHANNEL PROTEIN 2-RELATED-RELATED"/>
    <property type="match status" value="1"/>
</dbReference>
<dbReference type="EMBL" id="LT629804">
    <property type="protein sequence ID" value="SDU78876.1"/>
    <property type="molecule type" value="Genomic_DNA"/>
</dbReference>
<dbReference type="Pfam" id="PF02254">
    <property type="entry name" value="TrkA_N"/>
    <property type="match status" value="1"/>
</dbReference>
<evidence type="ECO:0000313" key="3">
    <source>
        <dbReference type="Proteomes" id="UP000214355"/>
    </source>
</evidence>
<dbReference type="Proteomes" id="UP000214355">
    <property type="component" value="Chromosome I"/>
</dbReference>
<dbReference type="GeneID" id="65344396"/>
<name>A0A1H2LEL9_9ACTO</name>
<evidence type="ECO:0000313" key="2">
    <source>
        <dbReference type="EMBL" id="SDU78876.1"/>
    </source>
</evidence>
<dbReference type="Gene3D" id="3.30.70.1450">
    <property type="entry name" value="Regulator of K+ conductance, C-terminal domain"/>
    <property type="match status" value="1"/>
</dbReference>
<accession>A0A1H2LEL9</accession>
<dbReference type="SUPFAM" id="SSF116726">
    <property type="entry name" value="TrkA C-terminal domain-like"/>
    <property type="match status" value="1"/>
</dbReference>
<dbReference type="AlphaFoldDB" id="A0A1H2LEL9"/>
<dbReference type="OrthoDB" id="9776294at2"/>
<dbReference type="PROSITE" id="PS51201">
    <property type="entry name" value="RCK_N"/>
    <property type="match status" value="1"/>
</dbReference>
<proteinExistence type="predicted"/>
<reference evidence="3" key="1">
    <citation type="submission" date="2016-10" db="EMBL/GenBank/DDBJ databases">
        <authorList>
            <person name="Varghese N."/>
            <person name="Submissions S."/>
        </authorList>
    </citation>
    <scope>NUCLEOTIDE SEQUENCE [LARGE SCALE GENOMIC DNA]</scope>
    <source>
        <strain evidence="3">DSM 10002</strain>
    </source>
</reference>
<organism evidence="2 3">
    <name type="scientific">Arcanobacterium phocae</name>
    <dbReference type="NCBI Taxonomy" id="131112"/>
    <lineage>
        <taxon>Bacteria</taxon>
        <taxon>Bacillati</taxon>
        <taxon>Actinomycetota</taxon>
        <taxon>Actinomycetes</taxon>
        <taxon>Actinomycetales</taxon>
        <taxon>Actinomycetaceae</taxon>
        <taxon>Arcanobacterium</taxon>
    </lineage>
</organism>
<dbReference type="Gene3D" id="3.40.50.720">
    <property type="entry name" value="NAD(P)-binding Rossmann-like Domain"/>
    <property type="match status" value="1"/>
</dbReference>
<dbReference type="SUPFAM" id="SSF51735">
    <property type="entry name" value="NAD(P)-binding Rossmann-fold domains"/>
    <property type="match status" value="1"/>
</dbReference>
<dbReference type="PANTHER" id="PTHR43833:SF7">
    <property type="entry name" value="KTR SYSTEM POTASSIUM UPTAKE PROTEIN C"/>
    <property type="match status" value="1"/>
</dbReference>
<dbReference type="STRING" id="131112.SAMN04489737_0652"/>
<protein>
    <submittedName>
        <fullName evidence="2">Trk system potassium uptake protein TrkA</fullName>
    </submittedName>
</protein>
<sequence>MRLRHSVQKHDVAVFGLGRFGSALALELVYAGYSVLGIDKSPAVVQSLANKLPHVVATDPTNPDTLEELGIQDFSRVVVAIGNDLASSILVTSALLKMNGPEVWAKASTPQQGQILEQMGVNHIFYPETDMGRRAAHIVAQSFNDYVELGYGYALVSTTVNDAMTGVELAELGLRRSKGISIIAVKGPDDHWVNAYAETILKPGDEILAVGPTKTIGFIVAD</sequence>
<dbReference type="InterPro" id="IPR050721">
    <property type="entry name" value="Trk_Ktr_HKT_K-transport"/>
</dbReference>
<dbReference type="GO" id="GO:0006813">
    <property type="term" value="P:potassium ion transport"/>
    <property type="evidence" value="ECO:0007669"/>
    <property type="project" value="InterPro"/>
</dbReference>
<dbReference type="InterPro" id="IPR036291">
    <property type="entry name" value="NAD(P)-bd_dom_sf"/>
</dbReference>
<dbReference type="InterPro" id="IPR003148">
    <property type="entry name" value="RCK_N"/>
</dbReference>